<dbReference type="EMBL" id="SHOA02000018">
    <property type="protein sequence ID" value="TDH73760.1"/>
    <property type="molecule type" value="Genomic_DNA"/>
</dbReference>
<dbReference type="AlphaFoldDB" id="A0A976IL42"/>
<evidence type="ECO:0000313" key="1">
    <source>
        <dbReference type="EMBL" id="TDH73760.1"/>
    </source>
</evidence>
<dbReference type="Proteomes" id="UP000294530">
    <property type="component" value="Unassembled WGS sequence"/>
</dbReference>
<name>A0A976IL42_BRELC</name>
<sequence length="115" mass="12490">MSTLCSVSSAHVLGHKRRRTAEVASMKSEDACDYNLNESGCATSGESSGDESDCCYELDDDCYLEDENFVAPKRRRDLDYMTKSVRLMKAQVDNASAQLKELAALVAVVAAGAKN</sequence>
<protein>
    <submittedName>
        <fullName evidence="1">Uncharacterized protein</fullName>
    </submittedName>
</protein>
<dbReference type="KEGG" id="blac:94347413"/>
<organism evidence="1 2">
    <name type="scientific">Bremia lactucae</name>
    <name type="common">Lettuce downy mildew</name>
    <dbReference type="NCBI Taxonomy" id="4779"/>
    <lineage>
        <taxon>Eukaryota</taxon>
        <taxon>Sar</taxon>
        <taxon>Stramenopiles</taxon>
        <taxon>Oomycota</taxon>
        <taxon>Peronosporomycetes</taxon>
        <taxon>Peronosporales</taxon>
        <taxon>Peronosporaceae</taxon>
        <taxon>Bremia</taxon>
    </lineage>
</organism>
<proteinExistence type="predicted"/>
<dbReference type="GeneID" id="94347413"/>
<comment type="caution">
    <text evidence="1">The sequence shown here is derived from an EMBL/GenBank/DDBJ whole genome shotgun (WGS) entry which is preliminary data.</text>
</comment>
<accession>A0A976IL42</accession>
<dbReference type="RefSeq" id="XP_067823258.1">
    <property type="nucleotide sequence ID" value="XM_067961742.1"/>
</dbReference>
<gene>
    <name evidence="1" type="ORF">CCR75_003648</name>
</gene>
<evidence type="ECO:0000313" key="2">
    <source>
        <dbReference type="Proteomes" id="UP000294530"/>
    </source>
</evidence>
<keyword evidence="2" id="KW-1185">Reference proteome</keyword>
<reference evidence="1 2" key="1">
    <citation type="journal article" date="2021" name="Genome Biol.">
        <title>AFLAP: assembly-free linkage analysis pipeline using k-mers from genome sequencing data.</title>
        <authorList>
            <person name="Fletcher K."/>
            <person name="Zhang L."/>
            <person name="Gil J."/>
            <person name="Han R."/>
            <person name="Cavanaugh K."/>
            <person name="Michelmore R."/>
        </authorList>
    </citation>
    <scope>NUCLEOTIDE SEQUENCE [LARGE SCALE GENOMIC DNA]</scope>
    <source>
        <strain evidence="1 2">SF5</strain>
    </source>
</reference>